<dbReference type="Proteomes" id="UP000010420">
    <property type="component" value="Unassembled WGS sequence"/>
</dbReference>
<dbReference type="InterPro" id="IPR025857">
    <property type="entry name" value="MacB_PCD"/>
</dbReference>
<dbReference type="AlphaFoldDB" id="L1Q256"/>
<dbReference type="InterPro" id="IPR051125">
    <property type="entry name" value="ABC-4/HrtB_transporter"/>
</dbReference>
<comment type="caution">
    <text evidence="13">The sequence shown here is derived from an EMBL/GenBank/DDBJ whole genome shotgun (WGS) entry which is preliminary data.</text>
</comment>
<reference evidence="13 14" key="1">
    <citation type="submission" date="2012-05" db="EMBL/GenBank/DDBJ databases">
        <authorList>
            <person name="Weinstock G."/>
            <person name="Sodergren E."/>
            <person name="Lobos E.A."/>
            <person name="Fulton L."/>
            <person name="Fulton R."/>
            <person name="Courtney L."/>
            <person name="Fronick C."/>
            <person name="O'Laughlin M."/>
            <person name="Godfrey J."/>
            <person name="Wilson R.M."/>
            <person name="Miner T."/>
            <person name="Farmer C."/>
            <person name="Delehaunty K."/>
            <person name="Cordes M."/>
            <person name="Minx P."/>
            <person name="Tomlinson C."/>
            <person name="Chen J."/>
            <person name="Wollam A."/>
            <person name="Pepin K.H."/>
            <person name="Bhonagiri V."/>
            <person name="Zhang X."/>
            <person name="Suruliraj S."/>
            <person name="Warren W."/>
            <person name="Mitreva M."/>
            <person name="Mardis E.R."/>
            <person name="Wilson R.K."/>
        </authorList>
    </citation>
    <scope>NUCLEOTIDE SEQUENCE [LARGE SCALE GENOMIC DNA]</scope>
    <source>
        <strain evidence="13 14">DSM 1785</strain>
    </source>
</reference>
<keyword evidence="8 10" id="KW-0472">Membrane</keyword>
<dbReference type="EMBL" id="AMEZ01000136">
    <property type="protein sequence ID" value="EKY22053.1"/>
    <property type="molecule type" value="Genomic_DNA"/>
</dbReference>
<dbReference type="InterPro" id="IPR003838">
    <property type="entry name" value="ABC3_permease_C"/>
</dbReference>
<evidence type="ECO:0000256" key="2">
    <source>
        <dbReference type="ARBA" id="ARBA00008697"/>
    </source>
</evidence>
<comment type="function">
    <text evidence="9">Part of the ABC transporter complex hrt involved in hemin import. Responsible for the translocation of the substrate across the membrane.</text>
</comment>
<feature type="transmembrane region" description="Helical" evidence="10">
    <location>
        <begin position="389"/>
        <end position="409"/>
    </location>
</feature>
<dbReference type="STRING" id="545697.HMPREF0216_03383"/>
<dbReference type="OrthoDB" id="9784014at2"/>
<dbReference type="eggNOG" id="COG0577">
    <property type="taxonomic scope" value="Bacteria"/>
</dbReference>
<comment type="subunit">
    <text evidence="3">The complex is composed of two ATP-binding proteins (HrtA), two transmembrane proteins (HrtB) and a solute-binding protein.</text>
</comment>
<dbReference type="PANTHER" id="PTHR43738:SF2">
    <property type="entry name" value="ABC TRANSPORTER PERMEASE"/>
    <property type="match status" value="1"/>
</dbReference>
<keyword evidence="6 10" id="KW-0812">Transmembrane</keyword>
<feature type="transmembrane region" description="Helical" evidence="10">
    <location>
        <begin position="294"/>
        <end position="318"/>
    </location>
</feature>
<name>L1Q256_9CLOT</name>
<dbReference type="PATRIC" id="fig|545697.3.peg.3307"/>
<evidence type="ECO:0000259" key="11">
    <source>
        <dbReference type="Pfam" id="PF02687"/>
    </source>
</evidence>
<proteinExistence type="inferred from homology"/>
<evidence type="ECO:0000256" key="6">
    <source>
        <dbReference type="ARBA" id="ARBA00022692"/>
    </source>
</evidence>
<dbReference type="PANTHER" id="PTHR43738">
    <property type="entry name" value="ABC TRANSPORTER, MEMBRANE PROTEIN"/>
    <property type="match status" value="1"/>
</dbReference>
<keyword evidence="14" id="KW-1185">Reference proteome</keyword>
<dbReference type="Pfam" id="PF02687">
    <property type="entry name" value="FtsX"/>
    <property type="match status" value="1"/>
</dbReference>
<evidence type="ECO:0000256" key="5">
    <source>
        <dbReference type="ARBA" id="ARBA00022475"/>
    </source>
</evidence>
<keyword evidence="7 10" id="KW-1133">Transmembrane helix</keyword>
<keyword evidence="5" id="KW-1003">Cell membrane</keyword>
<evidence type="ECO:0000256" key="7">
    <source>
        <dbReference type="ARBA" id="ARBA00022989"/>
    </source>
</evidence>
<accession>L1Q256</accession>
<evidence type="ECO:0000256" key="3">
    <source>
        <dbReference type="ARBA" id="ARBA00011131"/>
    </source>
</evidence>
<evidence type="ECO:0000256" key="8">
    <source>
        <dbReference type="ARBA" id="ARBA00023136"/>
    </source>
</evidence>
<evidence type="ECO:0000256" key="10">
    <source>
        <dbReference type="SAM" id="Phobius"/>
    </source>
</evidence>
<dbReference type="HOGENOM" id="CLU_035316_0_0_9"/>
<evidence type="ECO:0000313" key="14">
    <source>
        <dbReference type="Proteomes" id="UP000010420"/>
    </source>
</evidence>
<evidence type="ECO:0000256" key="4">
    <source>
        <dbReference type="ARBA" id="ARBA00016962"/>
    </source>
</evidence>
<comment type="similarity">
    <text evidence="2">Belongs to the ABC-4 integral membrane protein family. HrtB subfamily.</text>
</comment>
<dbReference type="GO" id="GO:0005886">
    <property type="term" value="C:plasma membrane"/>
    <property type="evidence" value="ECO:0007669"/>
    <property type="project" value="UniProtKB-SubCell"/>
</dbReference>
<gene>
    <name evidence="13" type="ORF">HMPREF0216_03383</name>
</gene>
<protein>
    <recommendedName>
        <fullName evidence="4">Putative hemin transport system permease protein HrtB</fullName>
    </recommendedName>
</protein>
<comment type="subcellular location">
    <subcellularLocation>
        <location evidence="1">Cell membrane</location>
        <topology evidence="1">Multi-pass membrane protein</topology>
    </subcellularLocation>
</comment>
<sequence length="415" mass="46504">MIKYSIKSLLSKKTISILFSLAIFIAVSISMLAINISSQIEEGFYQVDKKYDIIVGPKGSDTQLVMSSLFFSDDPLGTVDSKYLNKISEEYDLAKIIPLAIADYYRDSRIVGTTSDLLEEYQLEEGNLFANNFEIVIGGNVAKDYNLKIGDSLITAHGTSALSEQHYHSPYTVVGILKVTNTSYDNTCFTNVESVHASHEHSEDDENEGISTEELEYDNESHSQNKEYSYDIHYEEDHEHEEVAGYTSLLIKTGNMSIANKLEADFNENADIQVINTTKVLRKLVGNIDMSKQVALLLCGIIIILAILLTCVMSFLMLINLKRDINLFGFLGMKKSKIYSYVIWQTGILVSISIVASLVINKFVLKIANNISSQLGIVLDVTKIYPNEIYITLSYIGIIMISTILYTYIRTKKGN</sequence>
<feature type="transmembrane region" description="Helical" evidence="10">
    <location>
        <begin position="15"/>
        <end position="34"/>
    </location>
</feature>
<feature type="domain" description="ABC3 transporter permease C-terminal" evidence="11">
    <location>
        <begin position="299"/>
        <end position="412"/>
    </location>
</feature>
<organism evidence="13 14">
    <name type="scientific">Clostridium celatum DSM 1785</name>
    <dbReference type="NCBI Taxonomy" id="545697"/>
    <lineage>
        <taxon>Bacteria</taxon>
        <taxon>Bacillati</taxon>
        <taxon>Bacillota</taxon>
        <taxon>Clostridia</taxon>
        <taxon>Eubacteriales</taxon>
        <taxon>Clostridiaceae</taxon>
        <taxon>Clostridium</taxon>
    </lineage>
</organism>
<evidence type="ECO:0000313" key="13">
    <source>
        <dbReference type="EMBL" id="EKY22053.1"/>
    </source>
</evidence>
<dbReference type="RefSeq" id="WP_005216277.1">
    <property type="nucleotide sequence ID" value="NZ_KB291716.1"/>
</dbReference>
<feature type="domain" description="MacB-like periplasmic core" evidence="12">
    <location>
        <begin position="20"/>
        <end position="198"/>
    </location>
</feature>
<evidence type="ECO:0000259" key="12">
    <source>
        <dbReference type="Pfam" id="PF12704"/>
    </source>
</evidence>
<evidence type="ECO:0000256" key="1">
    <source>
        <dbReference type="ARBA" id="ARBA00004651"/>
    </source>
</evidence>
<dbReference type="Pfam" id="PF12704">
    <property type="entry name" value="MacB_PCD"/>
    <property type="match status" value="1"/>
</dbReference>
<evidence type="ECO:0000256" key="9">
    <source>
        <dbReference type="ARBA" id="ARBA00024973"/>
    </source>
</evidence>
<feature type="transmembrane region" description="Helical" evidence="10">
    <location>
        <begin position="338"/>
        <end position="360"/>
    </location>
</feature>